<evidence type="ECO:0000256" key="1">
    <source>
        <dbReference type="ARBA" id="ARBA00004240"/>
    </source>
</evidence>
<evidence type="ECO:0000256" key="3">
    <source>
        <dbReference type="ARBA" id="ARBA00022448"/>
    </source>
</evidence>
<sequence length="139" mass="16152">MESRFTQGKSAVVQYCQSRVYSAGRAGTEREEGGKSTEHTAINQIIFFVSVWRALSGEETDKLEQASDDDKTYYIIEKEPLHIELCSLHRRDHRGFPAMVTVHWHKGTTLMRQRQSTVRQIVKGQEVEKLRWLCVRKEV</sequence>
<reference evidence="7" key="1">
    <citation type="submission" date="2025-08" db="UniProtKB">
        <authorList>
            <consortium name="Ensembl"/>
        </authorList>
    </citation>
    <scope>IDENTIFICATION</scope>
</reference>
<dbReference type="GO" id="GO:0006888">
    <property type="term" value="P:endoplasmic reticulum to Golgi vesicle-mediated transport"/>
    <property type="evidence" value="ECO:0007669"/>
    <property type="project" value="TreeGrafter"/>
</dbReference>
<evidence type="ECO:0000256" key="2">
    <source>
        <dbReference type="ARBA" id="ARBA00004555"/>
    </source>
</evidence>
<keyword evidence="8" id="KW-1185">Reference proteome</keyword>
<comment type="subcellular location">
    <subcellularLocation>
        <location evidence="1">Endoplasmic reticulum</location>
    </subcellularLocation>
    <subcellularLocation>
        <location evidence="2">Golgi apparatus</location>
    </subcellularLocation>
</comment>
<evidence type="ECO:0000313" key="7">
    <source>
        <dbReference type="Ensembl" id="ENSDLAP00005057586.2"/>
    </source>
</evidence>
<name>A0A8C4NYW3_DICLA</name>
<accession>A0A8C4NYW3</accession>
<dbReference type="Ensembl" id="ENSDLAT00005061072.2">
    <property type="protein sequence ID" value="ENSDLAP00005057586.2"/>
    <property type="gene ID" value="ENSDLAG00005024396.2"/>
</dbReference>
<keyword evidence="6" id="KW-0333">Golgi apparatus</keyword>
<dbReference type="InterPro" id="IPR016696">
    <property type="entry name" value="TRAPP-I_su5"/>
</dbReference>
<dbReference type="PANTHER" id="PTHR20902:SF0">
    <property type="entry name" value="TRAFFICKING PROTEIN PARTICLE COMPLEX SUBUNIT 5"/>
    <property type="match status" value="1"/>
</dbReference>
<evidence type="ECO:0000256" key="4">
    <source>
        <dbReference type="ARBA" id="ARBA00022824"/>
    </source>
</evidence>
<dbReference type="InterPro" id="IPR024096">
    <property type="entry name" value="NO_sig/Golgi_transp_ligand-bd"/>
</dbReference>
<dbReference type="GO" id="GO:1990070">
    <property type="term" value="C:TRAPPI protein complex"/>
    <property type="evidence" value="ECO:0007669"/>
    <property type="project" value="TreeGrafter"/>
</dbReference>
<dbReference type="Proteomes" id="UP000694389">
    <property type="component" value="Unassembled WGS sequence"/>
</dbReference>
<reference evidence="7" key="2">
    <citation type="submission" date="2025-09" db="UniProtKB">
        <authorList>
            <consortium name="Ensembl"/>
        </authorList>
    </citation>
    <scope>IDENTIFICATION</scope>
</reference>
<dbReference type="PANTHER" id="PTHR20902">
    <property type="entry name" value="41-2 PROTEIN ANTIGEN-RELATED"/>
    <property type="match status" value="1"/>
</dbReference>
<evidence type="ECO:0000256" key="6">
    <source>
        <dbReference type="ARBA" id="ARBA00023034"/>
    </source>
</evidence>
<dbReference type="GO" id="GO:1990072">
    <property type="term" value="C:TRAPPIII protein complex"/>
    <property type="evidence" value="ECO:0007669"/>
    <property type="project" value="TreeGrafter"/>
</dbReference>
<dbReference type="GO" id="GO:0005783">
    <property type="term" value="C:endoplasmic reticulum"/>
    <property type="evidence" value="ECO:0007669"/>
    <property type="project" value="UniProtKB-SubCell"/>
</dbReference>
<keyword evidence="3" id="KW-0813">Transport</keyword>
<evidence type="ECO:0000256" key="5">
    <source>
        <dbReference type="ARBA" id="ARBA00022892"/>
    </source>
</evidence>
<keyword evidence="5" id="KW-0931">ER-Golgi transport</keyword>
<evidence type="ECO:0000313" key="8">
    <source>
        <dbReference type="Proteomes" id="UP000694389"/>
    </source>
</evidence>
<dbReference type="AlphaFoldDB" id="A0A8C4NYW3"/>
<proteinExistence type="predicted"/>
<dbReference type="GO" id="GO:1990071">
    <property type="term" value="C:TRAPPII protein complex"/>
    <property type="evidence" value="ECO:0007669"/>
    <property type="project" value="TreeGrafter"/>
</dbReference>
<protein>
    <submittedName>
        <fullName evidence="7">Uncharacterized protein</fullName>
    </submittedName>
</protein>
<organism evidence="7 8">
    <name type="scientific">Dicentrarchus labrax</name>
    <name type="common">European seabass</name>
    <name type="synonym">Morone labrax</name>
    <dbReference type="NCBI Taxonomy" id="13489"/>
    <lineage>
        <taxon>Eukaryota</taxon>
        <taxon>Metazoa</taxon>
        <taxon>Chordata</taxon>
        <taxon>Craniata</taxon>
        <taxon>Vertebrata</taxon>
        <taxon>Euteleostomi</taxon>
        <taxon>Actinopterygii</taxon>
        <taxon>Neopterygii</taxon>
        <taxon>Teleostei</taxon>
        <taxon>Neoteleostei</taxon>
        <taxon>Acanthomorphata</taxon>
        <taxon>Eupercaria</taxon>
        <taxon>Moronidae</taxon>
        <taxon>Dicentrarchus</taxon>
    </lineage>
</organism>
<keyword evidence="4" id="KW-0256">Endoplasmic reticulum</keyword>
<dbReference type="Gene3D" id="3.30.1380.20">
    <property type="entry name" value="Trafficking protein particle complex subunit 3"/>
    <property type="match status" value="1"/>
</dbReference>
<dbReference type="SUPFAM" id="SSF111126">
    <property type="entry name" value="Ligand-binding domain in the NO signalling and Golgi transport"/>
    <property type="match status" value="1"/>
</dbReference>